<name>A0A8J5JV38_HOMAM</name>
<sequence>MTSETKNLMTSSTCLATAGCPTHTEPRVYSFDNKRPDGITLDPWKDGRQLVCFCLGTFLFPPQCNRSGEGSKP</sequence>
<comment type="caution">
    <text evidence="1">The sequence shown here is derived from an EMBL/GenBank/DDBJ whole genome shotgun (WGS) entry which is preliminary data.</text>
</comment>
<evidence type="ECO:0000313" key="1">
    <source>
        <dbReference type="EMBL" id="KAG7164697.1"/>
    </source>
</evidence>
<protein>
    <submittedName>
        <fullName evidence="1">Uncharacterized protein</fullName>
    </submittedName>
</protein>
<dbReference type="PROSITE" id="PS51257">
    <property type="entry name" value="PROKAR_LIPOPROTEIN"/>
    <property type="match status" value="1"/>
</dbReference>
<dbReference type="EMBL" id="JAHLQT010024959">
    <property type="protein sequence ID" value="KAG7164697.1"/>
    <property type="molecule type" value="Genomic_DNA"/>
</dbReference>
<dbReference type="Proteomes" id="UP000747542">
    <property type="component" value="Unassembled WGS sequence"/>
</dbReference>
<organism evidence="1 2">
    <name type="scientific">Homarus americanus</name>
    <name type="common">American lobster</name>
    <dbReference type="NCBI Taxonomy" id="6706"/>
    <lineage>
        <taxon>Eukaryota</taxon>
        <taxon>Metazoa</taxon>
        <taxon>Ecdysozoa</taxon>
        <taxon>Arthropoda</taxon>
        <taxon>Crustacea</taxon>
        <taxon>Multicrustacea</taxon>
        <taxon>Malacostraca</taxon>
        <taxon>Eumalacostraca</taxon>
        <taxon>Eucarida</taxon>
        <taxon>Decapoda</taxon>
        <taxon>Pleocyemata</taxon>
        <taxon>Astacidea</taxon>
        <taxon>Nephropoidea</taxon>
        <taxon>Nephropidae</taxon>
        <taxon>Homarus</taxon>
    </lineage>
</organism>
<gene>
    <name evidence="1" type="ORF">Hamer_G005096</name>
</gene>
<reference evidence="1" key="1">
    <citation type="journal article" date="2021" name="Sci. Adv.">
        <title>The American lobster genome reveals insights on longevity, neural, and immune adaptations.</title>
        <authorList>
            <person name="Polinski J.M."/>
            <person name="Zimin A.V."/>
            <person name="Clark K.F."/>
            <person name="Kohn A.B."/>
            <person name="Sadowski N."/>
            <person name="Timp W."/>
            <person name="Ptitsyn A."/>
            <person name="Khanna P."/>
            <person name="Romanova D.Y."/>
            <person name="Williams P."/>
            <person name="Greenwood S.J."/>
            <person name="Moroz L.L."/>
            <person name="Walt D.R."/>
            <person name="Bodnar A.G."/>
        </authorList>
    </citation>
    <scope>NUCLEOTIDE SEQUENCE</scope>
    <source>
        <strain evidence="1">GMGI-L3</strain>
    </source>
</reference>
<evidence type="ECO:0000313" key="2">
    <source>
        <dbReference type="Proteomes" id="UP000747542"/>
    </source>
</evidence>
<keyword evidence="2" id="KW-1185">Reference proteome</keyword>
<proteinExistence type="predicted"/>
<dbReference type="AlphaFoldDB" id="A0A8J5JV38"/>
<accession>A0A8J5JV38</accession>